<accession>A0ABM7MSS0</accession>
<dbReference type="RefSeq" id="WP_223905456.1">
    <property type="nucleotide sequence ID" value="NZ_AP024238.1"/>
</dbReference>
<evidence type="ECO:0000256" key="1">
    <source>
        <dbReference type="SAM" id="SignalP"/>
    </source>
</evidence>
<dbReference type="NCBIfam" id="TIGR02595">
    <property type="entry name" value="PEP_CTERM"/>
    <property type="match status" value="1"/>
</dbReference>
<evidence type="ECO:0000313" key="3">
    <source>
        <dbReference type="EMBL" id="BCO29430.1"/>
    </source>
</evidence>
<dbReference type="NCBIfam" id="NF038126">
    <property type="entry name" value="PEP_CTERM_FxDxF"/>
    <property type="match status" value="1"/>
</dbReference>
<name>A0ABM7MSS0_9BURK</name>
<dbReference type="EMBL" id="AP024238">
    <property type="protein sequence ID" value="BCO29430.1"/>
    <property type="molecule type" value="Genomic_DNA"/>
</dbReference>
<feature type="chain" id="PRO_5046608226" description="Ice-binding protein C-terminal domain-containing protein" evidence="1">
    <location>
        <begin position="27"/>
        <end position="240"/>
    </location>
</feature>
<keyword evidence="1" id="KW-0732">Signal</keyword>
<evidence type="ECO:0000313" key="4">
    <source>
        <dbReference type="Proteomes" id="UP000824366"/>
    </source>
</evidence>
<reference evidence="3 4" key="1">
    <citation type="journal article" date="2021" name="Microbiol. Spectr.">
        <title>A Single Bacterium Capable of Oxidation and Reduction of Iron at Circumneutral pH.</title>
        <authorList>
            <person name="Kato S."/>
            <person name="Ohkuma M."/>
        </authorList>
    </citation>
    <scope>NUCLEOTIDE SEQUENCE [LARGE SCALE GENOMIC DNA]</scope>
    <source>
        <strain evidence="3 4">MIZ03</strain>
    </source>
</reference>
<organism evidence="3 4">
    <name type="scientific">Rhodoferax lithotrophicus</name>
    <dbReference type="NCBI Taxonomy" id="2798804"/>
    <lineage>
        <taxon>Bacteria</taxon>
        <taxon>Pseudomonadati</taxon>
        <taxon>Pseudomonadota</taxon>
        <taxon>Betaproteobacteria</taxon>
        <taxon>Burkholderiales</taxon>
        <taxon>Comamonadaceae</taxon>
        <taxon>Rhodoferax</taxon>
    </lineage>
</organism>
<keyword evidence="4" id="KW-1185">Reference proteome</keyword>
<gene>
    <name evidence="3" type="ORF">MIZ03_4353</name>
</gene>
<sequence>MKKSPYFLKAVVTSAVLLVGMSAAHAQTVFDFANLTNGGAGNFLPTNGVSCTGGDKCSSNVSSVLNGTLSFASGGLVVNVMASYNGSAFGNGAAVVQDHEPAYNNATFTGAGLGVYHLKNENSDDNITAKESLKLSFNQAVTISAIGLRSDGHNARFDSDKKFEYSFDNLSWTRTNLAGSVALNKIGQDFYIRYSEHSGAQFYLSSMTVAAVPEPETYAMLLAGLGVLGAVARRRQSKKA</sequence>
<feature type="signal peptide" evidence="1">
    <location>
        <begin position="1"/>
        <end position="26"/>
    </location>
</feature>
<dbReference type="InterPro" id="IPR013424">
    <property type="entry name" value="Ice-binding_C"/>
</dbReference>
<evidence type="ECO:0000259" key="2">
    <source>
        <dbReference type="Pfam" id="PF07589"/>
    </source>
</evidence>
<protein>
    <recommendedName>
        <fullName evidence="2">Ice-binding protein C-terminal domain-containing protein</fullName>
    </recommendedName>
</protein>
<dbReference type="Proteomes" id="UP000824366">
    <property type="component" value="Chromosome"/>
</dbReference>
<feature type="domain" description="Ice-binding protein C-terminal" evidence="2">
    <location>
        <begin position="211"/>
        <end position="235"/>
    </location>
</feature>
<proteinExistence type="predicted"/>
<dbReference type="Pfam" id="PF07589">
    <property type="entry name" value="PEP-CTERM"/>
    <property type="match status" value="1"/>
</dbReference>